<proteinExistence type="predicted"/>
<reference evidence="1 2" key="1">
    <citation type="journal article" date="2012" name="Nat. Genet.">
        <title>Plasmodium cynomolgi genome sequences provide insight into Plasmodium vivax and the monkey malaria clade.</title>
        <authorList>
            <person name="Tachibana S."/>
            <person name="Sullivan S.A."/>
            <person name="Kawai S."/>
            <person name="Nakamura S."/>
            <person name="Kim H.R."/>
            <person name="Goto N."/>
            <person name="Arisue N."/>
            <person name="Palacpac N.M.Q."/>
            <person name="Honma H."/>
            <person name="Yagi M."/>
            <person name="Tougan T."/>
            <person name="Katakai Y."/>
            <person name="Kaneko O."/>
            <person name="Mita T."/>
            <person name="Kita K."/>
            <person name="Yasutomi Y."/>
            <person name="Sutton P.L."/>
            <person name="Shakhbatyan R."/>
            <person name="Horii T."/>
            <person name="Yasunaga T."/>
            <person name="Barnwell J.W."/>
            <person name="Escalante A.A."/>
            <person name="Carlton J.M."/>
            <person name="Tanabe K."/>
        </authorList>
    </citation>
    <scope>NUCLEOTIDE SEQUENCE [LARGE SCALE GENOMIC DNA]</scope>
    <source>
        <strain evidence="1 2">B</strain>
    </source>
</reference>
<dbReference type="OrthoDB" id="389114at2759"/>
<accession>K6VKC2</accession>
<sequence length="186" mass="22018">MDRCTILYYWIYNSVKEHKIKNNIITESFYDYYSNMCTFQRRAKCFYYSYDDIYEAPVNIIFLDIFQHNINTITSMLDNPNGTFNVNLQMYICECINIYNKVNITYCVEKDDKDEKITRTCNSLDAFKQTYNTYLSGLKYTKYKIPSLDTEVEEYSNNCISQAEIIKSVTDSPRSEETSSYSTNDP</sequence>
<dbReference type="Proteomes" id="UP000006319">
    <property type="component" value="Unassembled WGS sequence"/>
</dbReference>
<organism evidence="1 2">
    <name type="scientific">Plasmodium cynomolgi (strain B)</name>
    <dbReference type="NCBI Taxonomy" id="1120755"/>
    <lineage>
        <taxon>Eukaryota</taxon>
        <taxon>Sar</taxon>
        <taxon>Alveolata</taxon>
        <taxon>Apicomplexa</taxon>
        <taxon>Aconoidasida</taxon>
        <taxon>Haemosporida</taxon>
        <taxon>Plasmodiidae</taxon>
        <taxon>Plasmodium</taxon>
        <taxon>Plasmodium (Plasmodium)</taxon>
    </lineage>
</organism>
<dbReference type="KEGG" id="pcy:PCYB_006410"/>
<gene>
    <name evidence="1" type="ORF">PCYB_006410</name>
</gene>
<dbReference type="RefSeq" id="XP_004228110.1">
    <property type="nucleotide sequence ID" value="XM_004228062.1"/>
</dbReference>
<name>K6VKC2_PLACD</name>
<dbReference type="VEuPathDB" id="PlasmoDB:PCYB_006410"/>
<evidence type="ECO:0000313" key="1">
    <source>
        <dbReference type="EMBL" id="GAB69892.1"/>
    </source>
</evidence>
<dbReference type="GeneID" id="14696434"/>
<dbReference type="PhylomeDB" id="K6VKC2"/>
<dbReference type="AlphaFoldDB" id="K6VKC2"/>
<evidence type="ECO:0008006" key="3">
    <source>
        <dbReference type="Google" id="ProtNLM"/>
    </source>
</evidence>
<dbReference type="EMBL" id="DF158101">
    <property type="protein sequence ID" value="GAB69892.1"/>
    <property type="molecule type" value="Genomic_DNA"/>
</dbReference>
<feature type="non-terminal residue" evidence="1">
    <location>
        <position position="186"/>
    </location>
</feature>
<evidence type="ECO:0000313" key="2">
    <source>
        <dbReference type="Proteomes" id="UP000006319"/>
    </source>
</evidence>
<protein>
    <recommendedName>
        <fullName evidence="3">CYIR protein</fullName>
    </recommendedName>
</protein>
<keyword evidence="2" id="KW-1185">Reference proteome</keyword>